<sequence length="110" mass="12331">MPCFTREGCPTTTLSVMILAIETATVFTWPETKSKRGTSGIRTPIYNSLQRYDERGVKTAFLFSLGVADQKTSTMPAMMLYSVIKAENRLKISLKCFEFFRGQNDGDSVT</sequence>
<evidence type="ECO:0000313" key="2">
    <source>
        <dbReference type="Proteomes" id="UP000735302"/>
    </source>
</evidence>
<dbReference type="Proteomes" id="UP000735302">
    <property type="component" value="Unassembled WGS sequence"/>
</dbReference>
<evidence type="ECO:0000313" key="1">
    <source>
        <dbReference type="EMBL" id="GFO08829.1"/>
    </source>
</evidence>
<protein>
    <submittedName>
        <fullName evidence="1">Uncharacterized protein</fullName>
    </submittedName>
</protein>
<organism evidence="1 2">
    <name type="scientific">Plakobranchus ocellatus</name>
    <dbReference type="NCBI Taxonomy" id="259542"/>
    <lineage>
        <taxon>Eukaryota</taxon>
        <taxon>Metazoa</taxon>
        <taxon>Spiralia</taxon>
        <taxon>Lophotrochozoa</taxon>
        <taxon>Mollusca</taxon>
        <taxon>Gastropoda</taxon>
        <taxon>Heterobranchia</taxon>
        <taxon>Euthyneura</taxon>
        <taxon>Panpulmonata</taxon>
        <taxon>Sacoglossa</taxon>
        <taxon>Placobranchoidea</taxon>
        <taxon>Plakobranchidae</taxon>
        <taxon>Plakobranchus</taxon>
    </lineage>
</organism>
<accession>A0AAV4AR93</accession>
<dbReference type="EMBL" id="BLXT01004001">
    <property type="protein sequence ID" value="GFO08829.1"/>
    <property type="molecule type" value="Genomic_DNA"/>
</dbReference>
<keyword evidence="2" id="KW-1185">Reference proteome</keyword>
<proteinExistence type="predicted"/>
<comment type="caution">
    <text evidence="1">The sequence shown here is derived from an EMBL/GenBank/DDBJ whole genome shotgun (WGS) entry which is preliminary data.</text>
</comment>
<name>A0AAV4AR93_9GAST</name>
<dbReference type="AlphaFoldDB" id="A0AAV4AR93"/>
<reference evidence="1 2" key="1">
    <citation type="journal article" date="2021" name="Elife">
        <title>Chloroplast acquisition without the gene transfer in kleptoplastic sea slugs, Plakobranchus ocellatus.</title>
        <authorList>
            <person name="Maeda T."/>
            <person name="Takahashi S."/>
            <person name="Yoshida T."/>
            <person name="Shimamura S."/>
            <person name="Takaki Y."/>
            <person name="Nagai Y."/>
            <person name="Toyoda A."/>
            <person name="Suzuki Y."/>
            <person name="Arimoto A."/>
            <person name="Ishii H."/>
            <person name="Satoh N."/>
            <person name="Nishiyama T."/>
            <person name="Hasebe M."/>
            <person name="Maruyama T."/>
            <person name="Minagawa J."/>
            <person name="Obokata J."/>
            <person name="Shigenobu S."/>
        </authorList>
    </citation>
    <scope>NUCLEOTIDE SEQUENCE [LARGE SCALE GENOMIC DNA]</scope>
</reference>
<gene>
    <name evidence="1" type="ORF">PoB_003533400</name>
</gene>